<keyword evidence="7" id="KW-1185">Reference proteome</keyword>
<keyword evidence="3" id="KW-0560">Oxidoreductase</keyword>
<evidence type="ECO:0000256" key="4">
    <source>
        <dbReference type="RuleBase" id="RU000363"/>
    </source>
</evidence>
<organism evidence="6 7">
    <name type="scientific">Actinomycetospora endophytica</name>
    <dbReference type="NCBI Taxonomy" id="2291215"/>
    <lineage>
        <taxon>Bacteria</taxon>
        <taxon>Bacillati</taxon>
        <taxon>Actinomycetota</taxon>
        <taxon>Actinomycetes</taxon>
        <taxon>Pseudonocardiales</taxon>
        <taxon>Pseudonocardiaceae</taxon>
        <taxon>Actinomycetospora</taxon>
    </lineage>
</organism>
<proteinExistence type="inferred from homology"/>
<dbReference type="Pfam" id="PF00106">
    <property type="entry name" value="adh_short"/>
    <property type="match status" value="1"/>
</dbReference>
<evidence type="ECO:0000256" key="1">
    <source>
        <dbReference type="ARBA" id="ARBA00006484"/>
    </source>
</evidence>
<evidence type="ECO:0000256" key="2">
    <source>
        <dbReference type="ARBA" id="ARBA00022857"/>
    </source>
</evidence>
<dbReference type="RefSeq" id="WP_230739357.1">
    <property type="nucleotide sequence ID" value="NZ_JAJNDB010000008.1"/>
</dbReference>
<evidence type="ECO:0000256" key="3">
    <source>
        <dbReference type="ARBA" id="ARBA00023002"/>
    </source>
</evidence>
<dbReference type="PANTHER" id="PTHR43490:SF99">
    <property type="entry name" value="SHORT-CHAIN DEHYDROGENASE_REDUCTASE"/>
    <property type="match status" value="1"/>
</dbReference>
<dbReference type="PANTHER" id="PTHR43490">
    <property type="entry name" value="(+)-NEOMENTHOL DEHYDROGENASE"/>
    <property type="match status" value="1"/>
</dbReference>
<evidence type="ECO:0000313" key="6">
    <source>
        <dbReference type="EMBL" id="MCD2197348.1"/>
    </source>
</evidence>
<dbReference type="PRINTS" id="PR00081">
    <property type="entry name" value="GDHRDH"/>
</dbReference>
<evidence type="ECO:0000256" key="5">
    <source>
        <dbReference type="SAM" id="MobiDB-lite"/>
    </source>
</evidence>
<dbReference type="InterPro" id="IPR002347">
    <property type="entry name" value="SDR_fam"/>
</dbReference>
<reference evidence="6 7" key="1">
    <citation type="submission" date="2021-11" db="EMBL/GenBank/DDBJ databases">
        <title>Draft genome sequence of Actinomycetospora sp. SF1 isolated from the rhizosphere soil.</title>
        <authorList>
            <person name="Duangmal K."/>
            <person name="Chantavorakit T."/>
        </authorList>
    </citation>
    <scope>NUCLEOTIDE SEQUENCE [LARGE SCALE GENOMIC DNA]</scope>
    <source>
        <strain evidence="6 7">TBRC 5722</strain>
    </source>
</reference>
<accession>A0ABS8PGG6</accession>
<name>A0ABS8PGG6_9PSEU</name>
<dbReference type="Proteomes" id="UP001199469">
    <property type="component" value="Unassembled WGS sequence"/>
</dbReference>
<sequence>MNGVDSTITLVTGANKGLGRETARRLVKAGHTVLVSARSPSAGREAASDVGGTFVPLDVTSDASVAEAFALVRDRFGRLDVLVNNAGIVGPRCPLPEVTADDVLGVLDANVLGVVRVTRAFLPLLRASAHPRIVNVSSGTGRLTWQVERGWPQDVAPPIYSMSKAALTMLTLQYAQSLPGILVNAAWPGYTATGLNDHQGTQTVTEGTDPIVALATLPPGGPTGTMRGRKGAVDPW</sequence>
<feature type="region of interest" description="Disordered" evidence="5">
    <location>
        <begin position="217"/>
        <end position="236"/>
    </location>
</feature>
<dbReference type="InterPro" id="IPR036291">
    <property type="entry name" value="NAD(P)-bd_dom_sf"/>
</dbReference>
<evidence type="ECO:0000313" key="7">
    <source>
        <dbReference type="Proteomes" id="UP001199469"/>
    </source>
</evidence>
<dbReference type="EMBL" id="JAJNDB010000008">
    <property type="protein sequence ID" value="MCD2197348.1"/>
    <property type="molecule type" value="Genomic_DNA"/>
</dbReference>
<comment type="caution">
    <text evidence="6">The sequence shown here is derived from an EMBL/GenBank/DDBJ whole genome shotgun (WGS) entry which is preliminary data.</text>
</comment>
<comment type="similarity">
    <text evidence="1 4">Belongs to the short-chain dehydrogenases/reductases (SDR) family.</text>
</comment>
<gene>
    <name evidence="6" type="ORF">LQ327_28645</name>
</gene>
<dbReference type="PRINTS" id="PR00080">
    <property type="entry name" value="SDRFAMILY"/>
</dbReference>
<protein>
    <submittedName>
        <fullName evidence="6">SDR family NAD(P)-dependent oxidoreductase</fullName>
    </submittedName>
</protein>
<keyword evidence="2" id="KW-0521">NADP</keyword>
<dbReference type="Gene3D" id="3.40.50.720">
    <property type="entry name" value="NAD(P)-binding Rossmann-like Domain"/>
    <property type="match status" value="1"/>
</dbReference>
<dbReference type="SUPFAM" id="SSF51735">
    <property type="entry name" value="NAD(P)-binding Rossmann-fold domains"/>
    <property type="match status" value="1"/>
</dbReference>